<feature type="compositionally biased region" description="Basic residues" evidence="1">
    <location>
        <begin position="166"/>
        <end position="183"/>
    </location>
</feature>
<feature type="region of interest" description="Disordered" evidence="1">
    <location>
        <begin position="306"/>
        <end position="353"/>
    </location>
</feature>
<feature type="compositionally biased region" description="Basic residues" evidence="1">
    <location>
        <begin position="254"/>
        <end position="273"/>
    </location>
</feature>
<feature type="non-terminal residue" evidence="2">
    <location>
        <position position="1"/>
    </location>
</feature>
<accession>A0A6J4KAV0</accession>
<feature type="region of interest" description="Disordered" evidence="1">
    <location>
        <begin position="32"/>
        <end position="274"/>
    </location>
</feature>
<feature type="compositionally biased region" description="Basic residues" evidence="1">
    <location>
        <begin position="306"/>
        <end position="318"/>
    </location>
</feature>
<name>A0A6J4KAV0_9BACT</name>
<feature type="compositionally biased region" description="Low complexity" evidence="1">
    <location>
        <begin position="104"/>
        <end position="128"/>
    </location>
</feature>
<gene>
    <name evidence="2" type="ORF">AVDCRST_MAG89-395</name>
</gene>
<sequence length="353" mass="38067">APHPPSPRALCRGPALGRCVCTPIGAGTRARAAAGARTRGQRARRGRAAGAVRPGRRQHGGARHRHTRRHARGRLPGRAAAGAGGAARGRLRVLPDGARGCGRARGPAAAGNRRRAVAPAARAGAAGLQRRRAGARDGPLAGGRGHHRGCPLRPRGHRPAGGGRQHLQRRGRRRRRHRGRARGGARPGQDAAPAHRRPLLRHGRGGGDAGNAALPARARRAAGQHRRGAVRGDDRPAGLPGGRPRPRLADGVRPLHHGRPAFRRGRAHRRRSPARAELLRTQRQHAVRADGRARPRDFVLRAARRLPPARRRARHAGLRPHDPRDRRRHPRRAHPGGWGASPVEPRRAPRRAM</sequence>
<reference evidence="2" key="1">
    <citation type="submission" date="2020-02" db="EMBL/GenBank/DDBJ databases">
        <authorList>
            <person name="Meier V. D."/>
        </authorList>
    </citation>
    <scope>NUCLEOTIDE SEQUENCE</scope>
    <source>
        <strain evidence="2">AVDCRST_MAG89</strain>
    </source>
</reference>
<proteinExistence type="predicted"/>
<feature type="compositionally biased region" description="Basic residues" evidence="1">
    <location>
        <begin position="144"/>
        <end position="158"/>
    </location>
</feature>
<evidence type="ECO:0000313" key="2">
    <source>
        <dbReference type="EMBL" id="CAA9299995.1"/>
    </source>
</evidence>
<feature type="compositionally biased region" description="Basic residues" evidence="1">
    <location>
        <begin position="217"/>
        <end position="229"/>
    </location>
</feature>
<dbReference type="AlphaFoldDB" id="A0A6J4KAV0"/>
<protein>
    <submittedName>
        <fullName evidence="2">Uncharacterized protein</fullName>
    </submittedName>
</protein>
<feature type="compositionally biased region" description="Basic residues" evidence="1">
    <location>
        <begin position="54"/>
        <end position="75"/>
    </location>
</feature>
<feature type="non-terminal residue" evidence="2">
    <location>
        <position position="353"/>
    </location>
</feature>
<feature type="compositionally biased region" description="Basic residues" evidence="1">
    <location>
        <begin position="194"/>
        <end position="204"/>
    </location>
</feature>
<organism evidence="2">
    <name type="scientific">uncultured Gemmatimonadota bacterium</name>
    <dbReference type="NCBI Taxonomy" id="203437"/>
    <lineage>
        <taxon>Bacteria</taxon>
        <taxon>Pseudomonadati</taxon>
        <taxon>Gemmatimonadota</taxon>
        <taxon>environmental samples</taxon>
    </lineage>
</organism>
<dbReference type="EMBL" id="CADCTV010000091">
    <property type="protein sequence ID" value="CAA9299995.1"/>
    <property type="molecule type" value="Genomic_DNA"/>
</dbReference>
<evidence type="ECO:0000256" key="1">
    <source>
        <dbReference type="SAM" id="MobiDB-lite"/>
    </source>
</evidence>